<keyword evidence="2" id="KW-1185">Reference proteome</keyword>
<feature type="non-terminal residue" evidence="1">
    <location>
        <position position="1"/>
    </location>
</feature>
<evidence type="ECO:0000313" key="1">
    <source>
        <dbReference type="EMBL" id="GFY57507.1"/>
    </source>
</evidence>
<dbReference type="InterPro" id="IPR013783">
    <property type="entry name" value="Ig-like_fold"/>
</dbReference>
<dbReference type="EMBL" id="BMAV01011545">
    <property type="protein sequence ID" value="GFY57507.1"/>
    <property type="molecule type" value="Genomic_DNA"/>
</dbReference>
<evidence type="ECO:0000313" key="2">
    <source>
        <dbReference type="Proteomes" id="UP000886998"/>
    </source>
</evidence>
<dbReference type="Gene3D" id="2.60.40.10">
    <property type="entry name" value="Immunoglobulins"/>
    <property type="match status" value="1"/>
</dbReference>
<proteinExistence type="predicted"/>
<reference evidence="1" key="1">
    <citation type="submission" date="2020-08" db="EMBL/GenBank/DDBJ databases">
        <title>Multicomponent nature underlies the extraordinary mechanical properties of spider dragline silk.</title>
        <authorList>
            <person name="Kono N."/>
            <person name="Nakamura H."/>
            <person name="Mori M."/>
            <person name="Yoshida Y."/>
            <person name="Ohtoshi R."/>
            <person name="Malay A.D."/>
            <person name="Moran D.A.P."/>
            <person name="Tomita M."/>
            <person name="Numata K."/>
            <person name="Arakawa K."/>
        </authorList>
    </citation>
    <scope>NUCLEOTIDE SEQUENCE</scope>
</reference>
<protein>
    <submittedName>
        <fullName evidence="1">Calcium-activated chloride channel regulator 1</fullName>
    </submittedName>
</protein>
<name>A0A8X6XRL9_9ARAC</name>
<dbReference type="OrthoDB" id="687730at2759"/>
<dbReference type="Proteomes" id="UP000886998">
    <property type="component" value="Unassembled WGS sequence"/>
</dbReference>
<accession>A0A8X6XRL9</accession>
<gene>
    <name evidence="1" type="primary">Clca1</name>
    <name evidence="1" type="ORF">TNIN_150691</name>
</gene>
<sequence length="370" mass="40758">SSPLGYPNTKLEGPKGSISYPRKREIVPSWDFHVSNPQTGTYTLKTRRRLGAKSPVMVSVYGTPPTKEDPITARVWVEILESQISPPPVQIFAEVRKGNYPIKNATVIAYVYHPQSEDISEIPLLDDGLGNVDITQDDGIYSHCFTNFTTTGFYNVYIKVTGGFNDDSTVLKGPSSACCGSAFISNDQSPSGQFQREAGPATFEVTTLSDQEDSYPPAKVTDLRITKTYDQMVALQWTAVGDDFDAGVASAYELKLLRNRSLIRNRFSDSEVELHSEIIKTTPLAEYGITLHHLLEIPKLERGLYYLGIRGVDAAGNVGEPSNAVAVWVEGKQSIIQCTDEQIVPESLTQAASHARFSLVVLFITLFIIL</sequence>
<dbReference type="AlphaFoldDB" id="A0A8X6XRL9"/>
<comment type="caution">
    <text evidence="1">The sequence shown here is derived from an EMBL/GenBank/DDBJ whole genome shotgun (WGS) entry which is preliminary data.</text>
</comment>
<organism evidence="1 2">
    <name type="scientific">Trichonephila inaurata madagascariensis</name>
    <dbReference type="NCBI Taxonomy" id="2747483"/>
    <lineage>
        <taxon>Eukaryota</taxon>
        <taxon>Metazoa</taxon>
        <taxon>Ecdysozoa</taxon>
        <taxon>Arthropoda</taxon>
        <taxon>Chelicerata</taxon>
        <taxon>Arachnida</taxon>
        <taxon>Araneae</taxon>
        <taxon>Araneomorphae</taxon>
        <taxon>Entelegynae</taxon>
        <taxon>Araneoidea</taxon>
        <taxon>Nephilidae</taxon>
        <taxon>Trichonephila</taxon>
        <taxon>Trichonephila inaurata</taxon>
    </lineage>
</organism>